<evidence type="ECO:0000256" key="7">
    <source>
        <dbReference type="SAM" id="Phobius"/>
    </source>
</evidence>
<dbReference type="SUPFAM" id="SSF103473">
    <property type="entry name" value="MFS general substrate transporter"/>
    <property type="match status" value="1"/>
</dbReference>
<comment type="subcellular location">
    <subcellularLocation>
        <location evidence="1">Cell membrane</location>
        <topology evidence="1">Multi-pass membrane protein</topology>
    </subcellularLocation>
</comment>
<organism evidence="9 10">
    <name type="scientific">Kordiimonas lacus</name>
    <dbReference type="NCBI Taxonomy" id="637679"/>
    <lineage>
        <taxon>Bacteria</taxon>
        <taxon>Pseudomonadati</taxon>
        <taxon>Pseudomonadota</taxon>
        <taxon>Alphaproteobacteria</taxon>
        <taxon>Kordiimonadales</taxon>
        <taxon>Kordiimonadaceae</taxon>
        <taxon>Kordiimonas</taxon>
    </lineage>
</organism>
<dbReference type="AlphaFoldDB" id="A0A1G6UBK4"/>
<feature type="transmembrane region" description="Helical" evidence="7">
    <location>
        <begin position="115"/>
        <end position="141"/>
    </location>
</feature>
<evidence type="ECO:0000313" key="10">
    <source>
        <dbReference type="Proteomes" id="UP000183685"/>
    </source>
</evidence>
<feature type="transmembrane region" description="Helical" evidence="7">
    <location>
        <begin position="360"/>
        <end position="378"/>
    </location>
</feature>
<feature type="transmembrane region" description="Helical" evidence="7">
    <location>
        <begin position="188"/>
        <end position="207"/>
    </location>
</feature>
<dbReference type="Pfam" id="PF07690">
    <property type="entry name" value="MFS_1"/>
    <property type="match status" value="1"/>
</dbReference>
<dbReference type="InterPro" id="IPR011701">
    <property type="entry name" value="MFS"/>
</dbReference>
<dbReference type="PROSITE" id="PS50850">
    <property type="entry name" value="MFS"/>
    <property type="match status" value="1"/>
</dbReference>
<feature type="transmembrane region" description="Helical" evidence="7">
    <location>
        <begin position="480"/>
        <end position="500"/>
    </location>
</feature>
<keyword evidence="6 7" id="KW-0472">Membrane</keyword>
<reference evidence="9 10" key="1">
    <citation type="submission" date="2016-10" db="EMBL/GenBank/DDBJ databases">
        <authorList>
            <person name="de Groot N.N."/>
        </authorList>
    </citation>
    <scope>NUCLEOTIDE SEQUENCE [LARGE SCALE GENOMIC DNA]</scope>
    <source>
        <strain evidence="9 10">CGMCC 1.9109</strain>
    </source>
</reference>
<dbReference type="PANTHER" id="PTHR23517:SF2">
    <property type="entry name" value="MULTIDRUG RESISTANCE PROTEIN MDTH"/>
    <property type="match status" value="1"/>
</dbReference>
<dbReference type="PANTHER" id="PTHR23517">
    <property type="entry name" value="RESISTANCE PROTEIN MDTM, PUTATIVE-RELATED-RELATED"/>
    <property type="match status" value="1"/>
</dbReference>
<dbReference type="GO" id="GO:0005886">
    <property type="term" value="C:plasma membrane"/>
    <property type="evidence" value="ECO:0007669"/>
    <property type="project" value="UniProtKB-SubCell"/>
</dbReference>
<evidence type="ECO:0000259" key="8">
    <source>
        <dbReference type="PROSITE" id="PS50850"/>
    </source>
</evidence>
<dbReference type="EMBL" id="FNAK01000001">
    <property type="protein sequence ID" value="SDD38748.1"/>
    <property type="molecule type" value="Genomic_DNA"/>
</dbReference>
<evidence type="ECO:0000256" key="2">
    <source>
        <dbReference type="ARBA" id="ARBA00022448"/>
    </source>
</evidence>
<protein>
    <submittedName>
        <fullName evidence="9">Dipeptide/tripeptide permease</fullName>
    </submittedName>
</protein>
<name>A0A1G6UBK4_9PROT</name>
<evidence type="ECO:0000256" key="6">
    <source>
        <dbReference type="ARBA" id="ARBA00023136"/>
    </source>
</evidence>
<dbReference type="GO" id="GO:0022857">
    <property type="term" value="F:transmembrane transporter activity"/>
    <property type="evidence" value="ECO:0007669"/>
    <property type="project" value="InterPro"/>
</dbReference>
<feature type="transmembrane region" description="Helical" evidence="7">
    <location>
        <begin position="246"/>
        <end position="265"/>
    </location>
</feature>
<keyword evidence="4 7" id="KW-0812">Transmembrane</keyword>
<feature type="transmembrane region" description="Helical" evidence="7">
    <location>
        <begin position="20"/>
        <end position="41"/>
    </location>
</feature>
<keyword evidence="3" id="KW-1003">Cell membrane</keyword>
<proteinExistence type="predicted"/>
<dbReference type="RefSeq" id="WP_068308209.1">
    <property type="nucleotide sequence ID" value="NZ_FNAK01000001.1"/>
</dbReference>
<evidence type="ECO:0000256" key="5">
    <source>
        <dbReference type="ARBA" id="ARBA00022989"/>
    </source>
</evidence>
<dbReference type="InterPro" id="IPR036259">
    <property type="entry name" value="MFS_trans_sf"/>
</dbReference>
<dbReference type="OrthoDB" id="8481178at2"/>
<sequence>MSEGDKDLTTTSVKDVKQLGTFAAIASLSYVFWICGGMEMVERLAFYGTRQVAGLYGTDSVSNGGLGLVEAEVGIIMTIWVITQTFVPVFTGGLSDRIGYKETIFASTVVKIGGYLLMAIFPTFWGFMAGAVVLAFGTGIFKPGIQGTIVKATNRQNSSMAWGIFYQTVNIGGFLGPVLAAYMRQLEWAYVFYACAAIISLNFLLLLSYKEVDKEERLAHREKVKNGTVQEEPLWLDSLRELSNPVLVWYIVLFSGFWFMLYIFWDIGPLYFRDWVDTSVLVRDIWGEEGPSGFAIRFFAMNNEGTAIMPEGVVNLNSMLIMVICFWIAGLSAKIKAANSMAIGTFLASGALIIFGGFNYAWLIVLAVVIFSLGEMLASPKSSEYVGNIAPAQKKAMYLGFSQLPLAIGWMTESFVGFYLYGELASKEQISRRMLETEGWSADQVASVPNGEAFEKLVEVTGQTAEALTSQLYAANDIGTVWYIMATVGIISAFGLYHYGKWTYRIASLREEEEMKTQATPAE</sequence>
<dbReference type="STRING" id="637679.GCA_001550055_00353"/>
<accession>A0A1G6UBK4</accession>
<feature type="transmembrane region" description="Helical" evidence="7">
    <location>
        <begin position="162"/>
        <end position="182"/>
    </location>
</feature>
<feature type="transmembrane region" description="Helical" evidence="7">
    <location>
        <begin position="312"/>
        <end position="330"/>
    </location>
</feature>
<evidence type="ECO:0000313" key="9">
    <source>
        <dbReference type="EMBL" id="SDD38748.1"/>
    </source>
</evidence>
<keyword evidence="10" id="KW-1185">Reference proteome</keyword>
<evidence type="ECO:0000256" key="1">
    <source>
        <dbReference type="ARBA" id="ARBA00004651"/>
    </source>
</evidence>
<feature type="transmembrane region" description="Helical" evidence="7">
    <location>
        <begin position="73"/>
        <end position="95"/>
    </location>
</feature>
<dbReference type="InterPro" id="IPR050171">
    <property type="entry name" value="MFS_Transporters"/>
</dbReference>
<feature type="domain" description="Major facilitator superfamily (MFS) profile" evidence="8">
    <location>
        <begin position="13"/>
        <end position="504"/>
    </location>
</feature>
<evidence type="ECO:0000256" key="4">
    <source>
        <dbReference type="ARBA" id="ARBA00022692"/>
    </source>
</evidence>
<gene>
    <name evidence="9" type="ORF">SAMN04488071_0537</name>
</gene>
<feature type="transmembrane region" description="Helical" evidence="7">
    <location>
        <begin position="398"/>
        <end position="421"/>
    </location>
</feature>
<dbReference type="InterPro" id="IPR020846">
    <property type="entry name" value="MFS_dom"/>
</dbReference>
<dbReference type="Gene3D" id="1.20.1250.20">
    <property type="entry name" value="MFS general substrate transporter like domains"/>
    <property type="match status" value="2"/>
</dbReference>
<dbReference type="Proteomes" id="UP000183685">
    <property type="component" value="Unassembled WGS sequence"/>
</dbReference>
<keyword evidence="5 7" id="KW-1133">Transmembrane helix</keyword>
<keyword evidence="2" id="KW-0813">Transport</keyword>
<evidence type="ECO:0000256" key="3">
    <source>
        <dbReference type="ARBA" id="ARBA00022475"/>
    </source>
</evidence>